<reference evidence="3" key="1">
    <citation type="journal article" date="2019" name="Int. J. Syst. Evol. Microbiol.">
        <title>The Global Catalogue of Microorganisms (GCM) 10K type strain sequencing project: providing services to taxonomists for standard genome sequencing and annotation.</title>
        <authorList>
            <consortium name="The Broad Institute Genomics Platform"/>
            <consortium name="The Broad Institute Genome Sequencing Center for Infectious Disease"/>
            <person name="Wu L."/>
            <person name="Ma J."/>
        </authorList>
    </citation>
    <scope>NUCLEOTIDE SEQUENCE [LARGE SCALE GENOMIC DNA]</scope>
    <source>
        <strain evidence="3">KCTC 42903</strain>
    </source>
</reference>
<feature type="transmembrane region" description="Helical" evidence="1">
    <location>
        <begin position="197"/>
        <end position="214"/>
    </location>
</feature>
<keyword evidence="3" id="KW-1185">Reference proteome</keyword>
<comment type="caution">
    <text evidence="2">The sequence shown here is derived from an EMBL/GenBank/DDBJ whole genome shotgun (WGS) entry which is preliminary data.</text>
</comment>
<feature type="transmembrane region" description="Helical" evidence="1">
    <location>
        <begin position="24"/>
        <end position="42"/>
    </location>
</feature>
<keyword evidence="1" id="KW-0472">Membrane</keyword>
<keyword evidence="1" id="KW-0812">Transmembrane</keyword>
<organism evidence="2 3">
    <name type="scientific">Gelatiniphilus marinus</name>
    <dbReference type="NCBI Taxonomy" id="1759464"/>
    <lineage>
        <taxon>Bacteria</taxon>
        <taxon>Pseudomonadati</taxon>
        <taxon>Bacteroidota</taxon>
        <taxon>Flavobacteriia</taxon>
        <taxon>Flavobacteriales</taxon>
        <taxon>Flavobacteriaceae</taxon>
        <taxon>Gelatiniphilus</taxon>
    </lineage>
</organism>
<keyword evidence="1" id="KW-1133">Transmembrane helix</keyword>
<name>A0ABW5JQ95_9FLAO</name>
<protein>
    <recommendedName>
        <fullName evidence="4">7TM-DISM receptor extracellular domain-containing protein</fullName>
    </recommendedName>
</protein>
<dbReference type="Proteomes" id="UP001597441">
    <property type="component" value="Unassembled WGS sequence"/>
</dbReference>
<feature type="transmembrane region" description="Helical" evidence="1">
    <location>
        <begin position="170"/>
        <end position="191"/>
    </location>
</feature>
<dbReference type="RefSeq" id="WP_388012723.1">
    <property type="nucleotide sequence ID" value="NZ_JBHUDT010000001.1"/>
</dbReference>
<feature type="transmembrane region" description="Helical" evidence="1">
    <location>
        <begin position="49"/>
        <end position="69"/>
    </location>
</feature>
<gene>
    <name evidence="2" type="ORF">ACFSQS_01015</name>
</gene>
<proteinExistence type="predicted"/>
<accession>A0ABW5JQ95</accession>
<feature type="transmembrane region" description="Helical" evidence="1">
    <location>
        <begin position="75"/>
        <end position="96"/>
    </location>
</feature>
<evidence type="ECO:0000313" key="3">
    <source>
        <dbReference type="Proteomes" id="UP001597441"/>
    </source>
</evidence>
<feature type="transmembrane region" description="Helical" evidence="1">
    <location>
        <begin position="133"/>
        <end position="158"/>
    </location>
</feature>
<dbReference type="EMBL" id="JBHULK010000001">
    <property type="protein sequence ID" value="MFD2533667.1"/>
    <property type="molecule type" value="Genomic_DNA"/>
</dbReference>
<evidence type="ECO:0008006" key="4">
    <source>
        <dbReference type="Google" id="ProtNLM"/>
    </source>
</evidence>
<evidence type="ECO:0000256" key="1">
    <source>
        <dbReference type="SAM" id="Phobius"/>
    </source>
</evidence>
<feature type="transmembrane region" description="Helical" evidence="1">
    <location>
        <begin position="108"/>
        <end position="127"/>
    </location>
</feature>
<evidence type="ECO:0000313" key="2">
    <source>
        <dbReference type="EMBL" id="MFD2533667.1"/>
    </source>
</evidence>
<sequence>MLVTFIGLVYLFFVGLEFFGNNTLAIQLSVLIIPLIALLYFVSVKRKTLYFSLFLIGYSIPELMFFAKDKLVYETYYYICNGLSVLAYLFLLIEIFKSINYQVVLKRFKLQIIVLVILSLYMGYVLFKIISPYLLVSIEYFLEISYNVLILLVLSLSLLNYFDKDDNKSFLLFLGSLCIVFSEVINIAYLYIANKNMLNFMFVTLFVLAFFFFYQQSKLEEEVDEKIILKP</sequence>